<dbReference type="GO" id="GO:0008270">
    <property type="term" value="F:zinc ion binding"/>
    <property type="evidence" value="ECO:0007669"/>
    <property type="project" value="UniProtKB-UniRule"/>
</dbReference>
<dbReference type="Proteomes" id="UP000823736">
    <property type="component" value="Unassembled WGS sequence"/>
</dbReference>
<feature type="binding site" evidence="11 14">
    <location>
        <position position="206"/>
    </location>
    <ligand>
        <name>NAD(+)</name>
        <dbReference type="ChEBI" id="CHEBI:57540"/>
    </ligand>
</feature>
<dbReference type="PROSITE" id="PS00611">
    <property type="entry name" value="HISOL_DEHYDROGENASE"/>
    <property type="match status" value="1"/>
</dbReference>
<evidence type="ECO:0000256" key="18">
    <source>
        <dbReference type="SAM" id="MobiDB-lite"/>
    </source>
</evidence>
<dbReference type="NCBIfam" id="TIGR00069">
    <property type="entry name" value="hisD"/>
    <property type="match status" value="1"/>
</dbReference>
<evidence type="ECO:0000313" key="19">
    <source>
        <dbReference type="EMBL" id="MBP1987659.1"/>
    </source>
</evidence>
<keyword evidence="20" id="KW-1185">Reference proteome</keyword>
<keyword evidence="7 11" id="KW-0862">Zinc</keyword>
<feature type="active site" description="Proton acceptor" evidence="11 13">
    <location>
        <position position="320"/>
    </location>
</feature>
<organism evidence="19 20">
    <name type="scientific">Halolamina salifodinae</name>
    <dbReference type="NCBI Taxonomy" id="1202767"/>
    <lineage>
        <taxon>Archaea</taxon>
        <taxon>Methanobacteriati</taxon>
        <taxon>Methanobacteriota</taxon>
        <taxon>Stenosarchaea group</taxon>
        <taxon>Halobacteria</taxon>
        <taxon>Halobacteriales</taxon>
        <taxon>Haloferacaceae</taxon>
    </lineage>
</organism>
<comment type="cofactor">
    <cofactor evidence="11 16">
        <name>Zn(2+)</name>
        <dbReference type="ChEBI" id="CHEBI:29105"/>
    </cofactor>
    <text evidence="11 16">Binds 1 zinc ion per subunit.</text>
</comment>
<evidence type="ECO:0000256" key="9">
    <source>
        <dbReference type="ARBA" id="ARBA00023102"/>
    </source>
</evidence>
<dbReference type="InterPro" id="IPR022695">
    <property type="entry name" value="Histidinol_DH_monofunct"/>
</dbReference>
<keyword evidence="11 12" id="KW-0028">Amino-acid biosynthesis</keyword>
<feature type="binding site" evidence="11 15">
    <location>
        <position position="354"/>
    </location>
    <ligand>
        <name>substrate</name>
    </ligand>
</feature>
<dbReference type="PIRSF" id="PIRSF000099">
    <property type="entry name" value="Histidinol_dh"/>
    <property type="match status" value="1"/>
</dbReference>
<evidence type="ECO:0000256" key="8">
    <source>
        <dbReference type="ARBA" id="ARBA00023002"/>
    </source>
</evidence>
<proteinExistence type="inferred from homology"/>
<dbReference type="GO" id="GO:0005737">
    <property type="term" value="C:cytoplasm"/>
    <property type="evidence" value="ECO:0007669"/>
    <property type="project" value="TreeGrafter"/>
</dbReference>
<evidence type="ECO:0000256" key="1">
    <source>
        <dbReference type="ARBA" id="ARBA00003850"/>
    </source>
</evidence>
<feature type="binding site" evidence="11 15">
    <location>
        <position position="254"/>
    </location>
    <ligand>
        <name>substrate</name>
    </ligand>
</feature>
<dbReference type="FunFam" id="3.40.50.1980:FF:000001">
    <property type="entry name" value="Histidinol dehydrogenase"/>
    <property type="match status" value="1"/>
</dbReference>
<name>A0A8T4GXH2_9EURY</name>
<feature type="binding site" evidence="11 16">
    <location>
        <position position="254"/>
    </location>
    <ligand>
        <name>Zn(2+)</name>
        <dbReference type="ChEBI" id="CHEBI:29105"/>
    </ligand>
</feature>
<comment type="function">
    <text evidence="1 11 12">Catalyzes the sequential NAD-dependent oxidations of L-histidinol to L-histidinaldehyde and then to L-histidine.</text>
</comment>
<evidence type="ECO:0000256" key="14">
    <source>
        <dbReference type="PIRSR" id="PIRSR000099-2"/>
    </source>
</evidence>
<dbReference type="PANTHER" id="PTHR21256">
    <property type="entry name" value="HISTIDINOL DEHYDROGENASE HDH"/>
    <property type="match status" value="1"/>
</dbReference>
<feature type="binding site" evidence="11 15">
    <location>
        <position position="408"/>
    </location>
    <ligand>
        <name>substrate</name>
    </ligand>
</feature>
<feature type="binding site" evidence="11 15">
    <location>
        <position position="413"/>
    </location>
    <ligand>
        <name>substrate</name>
    </ligand>
</feature>
<evidence type="ECO:0000256" key="17">
    <source>
        <dbReference type="RuleBase" id="RU004175"/>
    </source>
</evidence>
<dbReference type="Gene3D" id="1.20.5.1300">
    <property type="match status" value="1"/>
</dbReference>
<keyword evidence="6 11" id="KW-0479">Metal-binding</keyword>
<evidence type="ECO:0000313" key="20">
    <source>
        <dbReference type="Proteomes" id="UP000823736"/>
    </source>
</evidence>
<dbReference type="Gene3D" id="3.40.50.1980">
    <property type="entry name" value="Nitrogenase molybdenum iron protein domain"/>
    <property type="match status" value="2"/>
</dbReference>
<comment type="pathway">
    <text evidence="2 11 12">Amino-acid biosynthesis; L-histidine biosynthesis; L-histidine from 5-phospho-alpha-D-ribose 1-diphosphate: step 9/9.</text>
</comment>
<evidence type="ECO:0000256" key="16">
    <source>
        <dbReference type="PIRSR" id="PIRSR000099-4"/>
    </source>
</evidence>
<feature type="active site" description="Proton acceptor" evidence="11 13">
    <location>
        <position position="321"/>
    </location>
</feature>
<dbReference type="CDD" id="cd06572">
    <property type="entry name" value="Histidinol_dh"/>
    <property type="match status" value="1"/>
</dbReference>
<feature type="binding site" evidence="11 15">
    <location>
        <position position="229"/>
    </location>
    <ligand>
        <name>substrate</name>
    </ligand>
</feature>
<comment type="similarity">
    <text evidence="3 11 12 17">Belongs to the histidinol dehydrogenase family.</text>
</comment>
<dbReference type="EMBL" id="JAGGLC010000004">
    <property type="protein sequence ID" value="MBP1987659.1"/>
    <property type="molecule type" value="Genomic_DNA"/>
</dbReference>
<gene>
    <name evidence="11" type="primary">hisD</name>
    <name evidence="19" type="ORF">J2753_002160</name>
</gene>
<dbReference type="PRINTS" id="PR00083">
    <property type="entry name" value="HOLDHDRGNASE"/>
</dbReference>
<evidence type="ECO:0000256" key="5">
    <source>
        <dbReference type="ARBA" id="ARBA00016531"/>
    </source>
</evidence>
<feature type="binding site" evidence="11 15">
    <location>
        <position position="321"/>
    </location>
    <ligand>
        <name>substrate</name>
    </ligand>
</feature>
<feature type="binding site" evidence="11 15">
    <location>
        <position position="251"/>
    </location>
    <ligand>
        <name>substrate</name>
    </ligand>
</feature>
<sequence length="446" mass="47344">MQPRAIADLSTAERRAFFDRDAGVERAREDVREILPRVRDEGDVALREFSKEFDDVEVANVDVTAEAERAVEDVDDDTLAAIRDAIENVRAFHERQLPTDWREAFEGRELGRRFRPIERAGVYVPGGTAAYPSSAIMGVVPAKVAGVEHVAVATPPAEEMNPVTLAAIHEAGADAVYSVGGAQAIGALAYGTETVDAVQKVVGPGNPWVTAAKAEVRGEVEIDFLAGPSEILVLADETANPEFVASDLVAQAEHDPEASVVAVTDDAALAEKIAEEVDRQASEREREETIREVLDADVSGVLVARSMPEAVLFAEEYAAEHLSIQADDDEALLDRITNAGSVFLGPYAPVAAGDYGTGTNHVLPTGGGAKVHGGLSVDEFLRSSTVQRLDRDALDSLSDTVTTLAEAEGLAAHAESVRVRLREGNEGEESRKGGEDGKDAGDGDAA</sequence>
<dbReference type="OrthoDB" id="36308at2157"/>
<keyword evidence="8 11" id="KW-0560">Oxidoreductase</keyword>
<dbReference type="InterPro" id="IPR012131">
    <property type="entry name" value="Hstdl_DH"/>
</dbReference>
<evidence type="ECO:0000256" key="12">
    <source>
        <dbReference type="PIRNR" id="PIRNR000099"/>
    </source>
</evidence>
<dbReference type="GO" id="GO:0051287">
    <property type="term" value="F:NAD binding"/>
    <property type="evidence" value="ECO:0007669"/>
    <property type="project" value="InterPro"/>
</dbReference>
<feature type="binding site" evidence="11 14">
    <location>
        <position position="183"/>
    </location>
    <ligand>
        <name>NAD(+)</name>
        <dbReference type="ChEBI" id="CHEBI:57540"/>
    </ligand>
</feature>
<keyword evidence="11 12" id="KW-0520">NAD</keyword>
<evidence type="ECO:0000256" key="13">
    <source>
        <dbReference type="PIRSR" id="PIRSR000099-1"/>
    </source>
</evidence>
<dbReference type="FunFam" id="3.40.50.1980:FF:000026">
    <property type="entry name" value="Histidinol dehydrogenase"/>
    <property type="match status" value="1"/>
</dbReference>
<dbReference type="RefSeq" id="WP_209492023.1">
    <property type="nucleotide sequence ID" value="NZ_JAGGLC010000004.1"/>
</dbReference>
<accession>A0A8T4GXH2</accession>
<evidence type="ECO:0000256" key="11">
    <source>
        <dbReference type="HAMAP-Rule" id="MF_01024"/>
    </source>
</evidence>
<dbReference type="SUPFAM" id="SSF53720">
    <property type="entry name" value="ALDH-like"/>
    <property type="match status" value="1"/>
</dbReference>
<feature type="region of interest" description="Disordered" evidence="18">
    <location>
        <begin position="416"/>
        <end position="446"/>
    </location>
</feature>
<dbReference type="AlphaFoldDB" id="A0A8T4GXH2"/>
<comment type="caution">
    <text evidence="19">The sequence shown here is derived from an EMBL/GenBank/DDBJ whole genome shotgun (WGS) entry which is preliminary data.</text>
</comment>
<evidence type="ECO:0000256" key="7">
    <source>
        <dbReference type="ARBA" id="ARBA00022833"/>
    </source>
</evidence>
<keyword evidence="9 11" id="KW-0368">Histidine biosynthesis</keyword>
<protein>
    <recommendedName>
        <fullName evidence="5 11">Histidinol dehydrogenase</fullName>
        <shortName evidence="11 12">HDH</shortName>
        <ecNumber evidence="4 11">1.1.1.23</ecNumber>
    </recommendedName>
</protein>
<feature type="binding site" evidence="11 16">
    <location>
        <position position="251"/>
    </location>
    <ligand>
        <name>Zn(2+)</name>
        <dbReference type="ChEBI" id="CHEBI:29105"/>
    </ligand>
</feature>
<dbReference type="EC" id="1.1.1.23" evidence="4 11"/>
<dbReference type="GO" id="GO:0000105">
    <property type="term" value="P:L-histidine biosynthetic process"/>
    <property type="evidence" value="ECO:0007669"/>
    <property type="project" value="UniProtKB-UniRule"/>
</dbReference>
<evidence type="ECO:0000256" key="4">
    <source>
        <dbReference type="ARBA" id="ARBA00012965"/>
    </source>
</evidence>
<reference evidence="19" key="1">
    <citation type="submission" date="2021-03" db="EMBL/GenBank/DDBJ databases">
        <title>Genomic Encyclopedia of Type Strains, Phase IV (KMG-IV): sequencing the most valuable type-strain genomes for metagenomic binning, comparative biology and taxonomic classification.</title>
        <authorList>
            <person name="Goeker M."/>
        </authorList>
    </citation>
    <scope>NUCLEOTIDE SEQUENCE</scope>
    <source>
        <strain evidence="19">DSM 26232</strain>
    </source>
</reference>
<dbReference type="HAMAP" id="MF_01024">
    <property type="entry name" value="HisD"/>
    <property type="match status" value="1"/>
</dbReference>
<evidence type="ECO:0000256" key="3">
    <source>
        <dbReference type="ARBA" id="ARBA00010178"/>
    </source>
</evidence>
<feature type="binding site" evidence="11 16">
    <location>
        <position position="413"/>
    </location>
    <ligand>
        <name>Zn(2+)</name>
        <dbReference type="ChEBI" id="CHEBI:29105"/>
    </ligand>
</feature>
<evidence type="ECO:0000256" key="15">
    <source>
        <dbReference type="PIRSR" id="PIRSR000099-3"/>
    </source>
</evidence>
<dbReference type="InterPro" id="IPR016161">
    <property type="entry name" value="Ald_DH/histidinol_DH"/>
</dbReference>
<dbReference type="GO" id="GO:0004399">
    <property type="term" value="F:histidinol dehydrogenase activity"/>
    <property type="evidence" value="ECO:0007669"/>
    <property type="project" value="UniProtKB-UniRule"/>
</dbReference>
<evidence type="ECO:0000256" key="10">
    <source>
        <dbReference type="ARBA" id="ARBA00049489"/>
    </source>
</evidence>
<comment type="catalytic activity">
    <reaction evidence="10 11 12">
        <text>L-histidinol + 2 NAD(+) + H2O = L-histidine + 2 NADH + 3 H(+)</text>
        <dbReference type="Rhea" id="RHEA:20641"/>
        <dbReference type="ChEBI" id="CHEBI:15377"/>
        <dbReference type="ChEBI" id="CHEBI:15378"/>
        <dbReference type="ChEBI" id="CHEBI:57540"/>
        <dbReference type="ChEBI" id="CHEBI:57595"/>
        <dbReference type="ChEBI" id="CHEBI:57699"/>
        <dbReference type="ChEBI" id="CHEBI:57945"/>
        <dbReference type="EC" id="1.1.1.23"/>
    </reaction>
</comment>
<dbReference type="Pfam" id="PF00815">
    <property type="entry name" value="Histidinol_dh"/>
    <property type="match status" value="1"/>
</dbReference>
<feature type="binding site" evidence="11 14">
    <location>
        <position position="123"/>
    </location>
    <ligand>
        <name>NAD(+)</name>
        <dbReference type="ChEBI" id="CHEBI:57540"/>
    </ligand>
</feature>
<dbReference type="InterPro" id="IPR001692">
    <property type="entry name" value="Histidinol_DH_CS"/>
</dbReference>
<evidence type="ECO:0000256" key="2">
    <source>
        <dbReference type="ARBA" id="ARBA00004940"/>
    </source>
</evidence>
<feature type="binding site" evidence="11 16">
    <location>
        <position position="354"/>
    </location>
    <ligand>
        <name>Zn(2+)</name>
        <dbReference type="ChEBI" id="CHEBI:29105"/>
    </ligand>
</feature>
<dbReference type="PANTHER" id="PTHR21256:SF2">
    <property type="entry name" value="HISTIDINE BIOSYNTHESIS TRIFUNCTIONAL PROTEIN"/>
    <property type="match status" value="1"/>
</dbReference>
<evidence type="ECO:0000256" key="6">
    <source>
        <dbReference type="ARBA" id="ARBA00022723"/>
    </source>
</evidence>